<keyword evidence="6" id="KW-0819">tRNA processing</keyword>
<evidence type="ECO:0000256" key="2">
    <source>
        <dbReference type="ARBA" id="ARBA00005451"/>
    </source>
</evidence>
<keyword evidence="5" id="KW-0288">FMN</keyword>
<dbReference type="InterPro" id="IPR013785">
    <property type="entry name" value="Aldolase_TIM"/>
</dbReference>
<dbReference type="VEuPathDB" id="TriTrypDB:ADEAN_000927600"/>
<comment type="catalytic activity">
    <reaction evidence="10">
        <text>a 5,6-dihydrouridine in mRNA + NAD(+) = a uridine in mRNA + NADH + H(+)</text>
        <dbReference type="Rhea" id="RHEA:69851"/>
        <dbReference type="Rhea" id="RHEA-COMP:14658"/>
        <dbReference type="Rhea" id="RHEA-COMP:17789"/>
        <dbReference type="ChEBI" id="CHEBI:15378"/>
        <dbReference type="ChEBI" id="CHEBI:57540"/>
        <dbReference type="ChEBI" id="CHEBI:57945"/>
        <dbReference type="ChEBI" id="CHEBI:65315"/>
        <dbReference type="ChEBI" id="CHEBI:74443"/>
    </reaction>
    <physiologicalReaction direction="right-to-left" evidence="10">
        <dbReference type="Rhea" id="RHEA:69853"/>
    </physiologicalReaction>
</comment>
<gene>
    <name evidence="15" type="ORF">ADEAN_000927600</name>
</gene>
<comment type="catalytic activity">
    <reaction evidence="9">
        <text>5,6-dihydrouridine(47) in tRNA + NAD(+) = uridine(47) in tRNA + NADH + H(+)</text>
        <dbReference type="Rhea" id="RHEA:53364"/>
        <dbReference type="Rhea" id="RHEA-COMP:13539"/>
        <dbReference type="Rhea" id="RHEA-COMP:13540"/>
        <dbReference type="ChEBI" id="CHEBI:15378"/>
        <dbReference type="ChEBI" id="CHEBI:57540"/>
        <dbReference type="ChEBI" id="CHEBI:57945"/>
        <dbReference type="ChEBI" id="CHEBI:65315"/>
        <dbReference type="ChEBI" id="CHEBI:74443"/>
        <dbReference type="EC" id="1.3.1.89"/>
    </reaction>
    <physiologicalReaction direction="right-to-left" evidence="9">
        <dbReference type="Rhea" id="RHEA:53366"/>
    </physiologicalReaction>
</comment>
<dbReference type="GO" id="GO:0050660">
    <property type="term" value="F:flavin adenine dinucleotide binding"/>
    <property type="evidence" value="ECO:0007669"/>
    <property type="project" value="InterPro"/>
</dbReference>
<dbReference type="InterPro" id="IPR018517">
    <property type="entry name" value="tRNA_hU_synthase_CS"/>
</dbReference>
<dbReference type="AlphaFoldDB" id="A0A7G2CRW5"/>
<comment type="cofactor">
    <cofactor evidence="1">
        <name>FMN</name>
        <dbReference type="ChEBI" id="CHEBI:58210"/>
    </cofactor>
</comment>
<evidence type="ECO:0000256" key="6">
    <source>
        <dbReference type="ARBA" id="ARBA00022694"/>
    </source>
</evidence>
<evidence type="ECO:0000256" key="8">
    <source>
        <dbReference type="ARBA" id="ARBA00023002"/>
    </source>
</evidence>
<dbReference type="PANTHER" id="PTHR45846">
    <property type="entry name" value="TRNA-DIHYDROURIDINE(47) SYNTHASE [NAD(P)(+)]-LIKE"/>
    <property type="match status" value="1"/>
</dbReference>
<evidence type="ECO:0000256" key="13">
    <source>
        <dbReference type="SAM" id="MobiDB-lite"/>
    </source>
</evidence>
<comment type="catalytic activity">
    <reaction evidence="11">
        <text>a 5,6-dihydrouridine in mRNA + NADP(+) = a uridine in mRNA + NADPH + H(+)</text>
        <dbReference type="Rhea" id="RHEA:69855"/>
        <dbReference type="Rhea" id="RHEA-COMP:14658"/>
        <dbReference type="Rhea" id="RHEA-COMP:17789"/>
        <dbReference type="ChEBI" id="CHEBI:15378"/>
        <dbReference type="ChEBI" id="CHEBI:57783"/>
        <dbReference type="ChEBI" id="CHEBI:58349"/>
        <dbReference type="ChEBI" id="CHEBI:65315"/>
        <dbReference type="ChEBI" id="CHEBI:74443"/>
    </reaction>
    <physiologicalReaction direction="right-to-left" evidence="11">
        <dbReference type="Rhea" id="RHEA:69857"/>
    </physiologicalReaction>
</comment>
<protein>
    <recommendedName>
        <fullName evidence="3">tRNA-dihydrouridine(47) synthase [NAD(P)(+)]</fullName>
        <ecNumber evidence="3">1.3.1.89</ecNumber>
    </recommendedName>
</protein>
<dbReference type="PANTHER" id="PTHR45846:SF1">
    <property type="entry name" value="TRNA-DIHYDROURIDINE(47) SYNTHASE [NAD(P)(+)]-LIKE"/>
    <property type="match status" value="1"/>
</dbReference>
<evidence type="ECO:0000256" key="9">
    <source>
        <dbReference type="ARBA" id="ARBA00048266"/>
    </source>
</evidence>
<keyword evidence="8" id="KW-0560">Oxidoreductase</keyword>
<dbReference type="InterPro" id="IPR035587">
    <property type="entry name" value="DUS-like_FMN-bd"/>
</dbReference>
<feature type="domain" description="DUS-like FMN-binding" evidence="14">
    <location>
        <begin position="143"/>
        <end position="376"/>
    </location>
</feature>
<keyword evidence="7" id="KW-0521">NADP</keyword>
<reference evidence="15 16" key="1">
    <citation type="submission" date="2020-08" db="EMBL/GenBank/DDBJ databases">
        <authorList>
            <person name="Newling K."/>
            <person name="Davey J."/>
            <person name="Forrester S."/>
        </authorList>
    </citation>
    <scope>NUCLEOTIDE SEQUENCE [LARGE SCALE GENOMIC DNA]</scope>
    <source>
        <strain evidence="16">Crithidia deanei Carvalho (ATCC PRA-265)</strain>
    </source>
</reference>
<dbReference type="Gene3D" id="3.20.20.70">
    <property type="entry name" value="Aldolase class I"/>
    <property type="match status" value="1"/>
</dbReference>
<evidence type="ECO:0000256" key="1">
    <source>
        <dbReference type="ARBA" id="ARBA00001917"/>
    </source>
</evidence>
<accession>A0A7G2CRW5</accession>
<dbReference type="GO" id="GO:0102265">
    <property type="term" value="F:tRNA-dihydrouridine47 synthase activity"/>
    <property type="evidence" value="ECO:0007669"/>
    <property type="project" value="UniProtKB-EC"/>
</dbReference>
<organism evidence="15 16">
    <name type="scientific">Angomonas deanei</name>
    <dbReference type="NCBI Taxonomy" id="59799"/>
    <lineage>
        <taxon>Eukaryota</taxon>
        <taxon>Discoba</taxon>
        <taxon>Euglenozoa</taxon>
        <taxon>Kinetoplastea</taxon>
        <taxon>Metakinetoplastina</taxon>
        <taxon>Trypanosomatida</taxon>
        <taxon>Trypanosomatidae</taxon>
        <taxon>Strigomonadinae</taxon>
        <taxon>Angomonas</taxon>
    </lineage>
</organism>
<feature type="region of interest" description="Disordered" evidence="13">
    <location>
        <begin position="39"/>
        <end position="67"/>
    </location>
</feature>
<proteinExistence type="inferred from homology"/>
<dbReference type="GO" id="GO:0005737">
    <property type="term" value="C:cytoplasm"/>
    <property type="evidence" value="ECO:0007669"/>
    <property type="project" value="UniProtKB-ARBA"/>
</dbReference>
<dbReference type="EC" id="1.3.1.89" evidence="3"/>
<dbReference type="Pfam" id="PF01207">
    <property type="entry name" value="Dus"/>
    <property type="match status" value="1"/>
</dbReference>
<comment type="similarity">
    <text evidence="2">Belongs to the Dus family. Dus3 subfamily.</text>
</comment>
<sequence length="500" mass="56035">MSEPTPEVPTAKPPITWEKGVCPVKAEYIRPAAPRVTLDAEGKTRGMNKGAERERSELVGGTERPTLEGEENFFLGPVLQKLKTALRDAKSGPRKRDRPSEATVDTTKDAEDVTPGPTSDDARRERVAAQQKRAKDIFQNKLILAPLTTVGNLPYRRVCKQLGADITVSEMALVYNLNRLQKQEWSLLRRHESEDIFGIQLAVAKEAEAIAFAKALEASEFRYDFIDINCGCPVDRIVGFGCGCGLWERRGRLQEVVKGLSQYQSAPVTVKCRVGPDAEHPSLHKVVGEYESWGASAVTIHGRSRKQRYTKLANWEYTNECASLTSLPVIGNGDIFAWEDVEHHRQSHPGITSFMVGRGALIKPWIFEEIKSGQTKDISSTERLDILKDFCKFGLAHWGADERGVMTTRRFLCEWLSFLHRYVPAGLLETLPQRMNDRPPFYSGRNDLETLMASDSVSDWIQISELLLGPVEEKFRFTPKHKSNAYTTAEGLDSQLEGEG</sequence>
<feature type="region of interest" description="Disordered" evidence="13">
    <location>
        <begin position="86"/>
        <end position="123"/>
    </location>
</feature>
<evidence type="ECO:0000256" key="4">
    <source>
        <dbReference type="ARBA" id="ARBA00022630"/>
    </source>
</evidence>
<evidence type="ECO:0000313" key="16">
    <source>
        <dbReference type="Proteomes" id="UP000515908"/>
    </source>
</evidence>
<keyword evidence="16" id="KW-1185">Reference proteome</keyword>
<evidence type="ECO:0000256" key="10">
    <source>
        <dbReference type="ARBA" id="ARBA00048342"/>
    </source>
</evidence>
<evidence type="ECO:0000256" key="12">
    <source>
        <dbReference type="ARBA" id="ARBA00049513"/>
    </source>
</evidence>
<dbReference type="GO" id="GO:0003723">
    <property type="term" value="F:RNA binding"/>
    <property type="evidence" value="ECO:0007669"/>
    <property type="project" value="TreeGrafter"/>
</dbReference>
<keyword evidence="4" id="KW-0285">Flavoprotein</keyword>
<evidence type="ECO:0000256" key="3">
    <source>
        <dbReference type="ARBA" id="ARBA00012376"/>
    </source>
</evidence>
<feature type="compositionally biased region" description="Basic and acidic residues" evidence="13">
    <location>
        <begin position="39"/>
        <end position="57"/>
    </location>
</feature>
<dbReference type="SUPFAM" id="SSF51395">
    <property type="entry name" value="FMN-linked oxidoreductases"/>
    <property type="match status" value="1"/>
</dbReference>
<dbReference type="Proteomes" id="UP000515908">
    <property type="component" value="Chromosome 22"/>
</dbReference>
<evidence type="ECO:0000313" key="15">
    <source>
        <dbReference type="EMBL" id="CAD2221741.1"/>
    </source>
</evidence>
<comment type="catalytic activity">
    <reaction evidence="12">
        <text>5,6-dihydrouridine(47) in tRNA + NADP(+) = uridine(47) in tRNA + NADPH + H(+)</text>
        <dbReference type="Rhea" id="RHEA:53360"/>
        <dbReference type="Rhea" id="RHEA-COMP:13539"/>
        <dbReference type="Rhea" id="RHEA-COMP:13540"/>
        <dbReference type="ChEBI" id="CHEBI:15378"/>
        <dbReference type="ChEBI" id="CHEBI:57783"/>
        <dbReference type="ChEBI" id="CHEBI:58349"/>
        <dbReference type="ChEBI" id="CHEBI:65315"/>
        <dbReference type="ChEBI" id="CHEBI:74443"/>
        <dbReference type="EC" id="1.3.1.89"/>
    </reaction>
    <physiologicalReaction direction="right-to-left" evidence="12">
        <dbReference type="Rhea" id="RHEA:53362"/>
    </physiologicalReaction>
</comment>
<evidence type="ECO:0000256" key="7">
    <source>
        <dbReference type="ARBA" id="ARBA00022857"/>
    </source>
</evidence>
<evidence type="ECO:0000256" key="11">
    <source>
        <dbReference type="ARBA" id="ARBA00049447"/>
    </source>
</evidence>
<dbReference type="CDD" id="cd02801">
    <property type="entry name" value="DUS_like_FMN"/>
    <property type="match status" value="1"/>
</dbReference>
<evidence type="ECO:0000256" key="5">
    <source>
        <dbReference type="ARBA" id="ARBA00022643"/>
    </source>
</evidence>
<dbReference type="EMBL" id="LR877166">
    <property type="protein sequence ID" value="CAD2221741.1"/>
    <property type="molecule type" value="Genomic_DNA"/>
</dbReference>
<dbReference type="PROSITE" id="PS01136">
    <property type="entry name" value="UPF0034"/>
    <property type="match status" value="1"/>
</dbReference>
<evidence type="ECO:0000259" key="14">
    <source>
        <dbReference type="Pfam" id="PF01207"/>
    </source>
</evidence>
<name>A0A7G2CRW5_9TRYP</name>